<feature type="domain" description="Aminoacyl-transfer RNA synthetases class-II family profile" evidence="11">
    <location>
        <begin position="33"/>
        <end position="465"/>
    </location>
</feature>
<dbReference type="InterPro" id="IPR004500">
    <property type="entry name" value="Pro-tRNA-synth_IIa_bac-type"/>
</dbReference>
<evidence type="ECO:0000256" key="1">
    <source>
        <dbReference type="ARBA" id="ARBA00004496"/>
    </source>
</evidence>
<dbReference type="GO" id="GO:0005829">
    <property type="term" value="C:cytosol"/>
    <property type="evidence" value="ECO:0007669"/>
    <property type="project" value="TreeGrafter"/>
</dbReference>
<dbReference type="PROSITE" id="PS50862">
    <property type="entry name" value="AA_TRNA_LIGASE_II"/>
    <property type="match status" value="1"/>
</dbReference>
<keyword evidence="13" id="KW-1185">Reference proteome</keyword>
<dbReference type="InterPro" id="IPR023717">
    <property type="entry name" value="Pro-tRNA-Synthase_IIa_type1"/>
</dbReference>
<dbReference type="GO" id="GO:0004827">
    <property type="term" value="F:proline-tRNA ligase activity"/>
    <property type="evidence" value="ECO:0007669"/>
    <property type="project" value="UniProtKB-UniRule"/>
</dbReference>
<dbReference type="PANTHER" id="PTHR42753">
    <property type="entry name" value="MITOCHONDRIAL RIBOSOME PROTEIN L39/PROLYL-TRNA LIGASE FAMILY MEMBER"/>
    <property type="match status" value="1"/>
</dbReference>
<evidence type="ECO:0000313" key="13">
    <source>
        <dbReference type="Proteomes" id="UP000653472"/>
    </source>
</evidence>
<dbReference type="NCBIfam" id="TIGR00409">
    <property type="entry name" value="proS_fam_II"/>
    <property type="match status" value="1"/>
</dbReference>
<dbReference type="SUPFAM" id="SSF52954">
    <property type="entry name" value="Class II aaRS ABD-related"/>
    <property type="match status" value="1"/>
</dbReference>
<dbReference type="EC" id="6.1.1.15" evidence="10"/>
<evidence type="ECO:0000256" key="9">
    <source>
        <dbReference type="ARBA" id="ARBA00047671"/>
    </source>
</evidence>
<dbReference type="InterPro" id="IPR002316">
    <property type="entry name" value="Pro-tRNA-ligase_IIa"/>
</dbReference>
<name>A0A969WA75_9GAMM</name>
<dbReference type="HAMAP" id="MF_01569">
    <property type="entry name" value="Pro_tRNA_synth_type1"/>
    <property type="match status" value="1"/>
</dbReference>
<dbReference type="InterPro" id="IPR045864">
    <property type="entry name" value="aa-tRNA-synth_II/BPL/LPL"/>
</dbReference>
<dbReference type="CDD" id="cd00861">
    <property type="entry name" value="ProRS_anticodon_short"/>
    <property type="match status" value="1"/>
</dbReference>
<dbReference type="AlphaFoldDB" id="A0A969WA75"/>
<dbReference type="CDD" id="cd00779">
    <property type="entry name" value="ProRS_core_prok"/>
    <property type="match status" value="1"/>
</dbReference>
<dbReference type="GO" id="GO:0002161">
    <property type="term" value="F:aminoacyl-tRNA deacylase activity"/>
    <property type="evidence" value="ECO:0007669"/>
    <property type="project" value="InterPro"/>
</dbReference>
<dbReference type="Gene3D" id="3.90.960.10">
    <property type="entry name" value="YbaK/aminoacyl-tRNA synthetase-associated domain"/>
    <property type="match status" value="1"/>
</dbReference>
<sequence length="568" mass="61854">MRLSQFPLSTTKETPADAQVVSHQLMLRAGYIRQLGSGLYSWLPIGLRTLTKIAAIVREEMNRAGALEMLMPSVQPAELWQESGRWDQMGAEMLRFRDRHQNDFCLGPTHEEVICHHFRQDFRSYRQLPVNFYQIQTKFRDERRPRFGVMRSREFLMKDAYSFHMTAEDLNREYQNMRDAYVRIFTRLGAEFRPVKADSGNIGGALSEEFHILAGSGEDLLAVAQGGTYAANVEAAETKPSGAARATAAQSLEKVSTPGQKTCEQVSKFLNVPLTGKVKLLVVKGEDGGLVGIALRGDHQLNEIKAAKHPLVASPLTMADPADVLKVFGCEVGYLGPVGCPIPVIADFAAAEIADFVCGANDNDHHLRGVNWGRDCAEPATADLRMIAEGDPSPDGIGTIKFYRGIEGGHIFQLGTKYTKAMSVSVLDAAGQAVTPEMGCYGIGVTRLAAAVIEQSHDERGIIWPDAIAPFRVIICPIGSDKSAAVKDAAEGLHADLLAAGIDVVLDDRGNRPGSMFADAELIGVPHRIVIGDKGLATQQFEYKHRRADKAEMIAATTAAVLEKLAAV</sequence>
<comment type="similarity">
    <text evidence="10">Belongs to the class-II aminoacyl-tRNA synthetase family. ProS type 1 subfamily.</text>
</comment>
<dbReference type="Gene3D" id="3.30.930.10">
    <property type="entry name" value="Bira Bifunctional Protein, Domain 2"/>
    <property type="match status" value="2"/>
</dbReference>
<evidence type="ECO:0000256" key="6">
    <source>
        <dbReference type="ARBA" id="ARBA00022840"/>
    </source>
</evidence>
<keyword evidence="3 10" id="KW-0963">Cytoplasm</keyword>
<keyword evidence="7 10" id="KW-0648">Protein biosynthesis</keyword>
<evidence type="ECO:0000313" key="12">
    <source>
        <dbReference type="EMBL" id="NKF23636.1"/>
    </source>
</evidence>
<dbReference type="Pfam" id="PF04073">
    <property type="entry name" value="tRNA_edit"/>
    <property type="match status" value="1"/>
</dbReference>
<dbReference type="InterPro" id="IPR036754">
    <property type="entry name" value="YbaK/aa-tRNA-synt-asso_dom_sf"/>
</dbReference>
<evidence type="ECO:0000256" key="5">
    <source>
        <dbReference type="ARBA" id="ARBA00022741"/>
    </source>
</evidence>
<gene>
    <name evidence="10" type="primary">proS</name>
    <name evidence="12" type="ORF">G7Y82_15065</name>
</gene>
<dbReference type="GO" id="GO:0005524">
    <property type="term" value="F:ATP binding"/>
    <property type="evidence" value="ECO:0007669"/>
    <property type="project" value="UniProtKB-UniRule"/>
</dbReference>
<evidence type="ECO:0000256" key="7">
    <source>
        <dbReference type="ARBA" id="ARBA00022917"/>
    </source>
</evidence>
<evidence type="ECO:0000256" key="8">
    <source>
        <dbReference type="ARBA" id="ARBA00023146"/>
    </source>
</evidence>
<comment type="subunit">
    <text evidence="2 10">Homodimer.</text>
</comment>
<keyword evidence="5 10" id="KW-0547">Nucleotide-binding</keyword>
<dbReference type="GO" id="GO:0006433">
    <property type="term" value="P:prolyl-tRNA aminoacylation"/>
    <property type="evidence" value="ECO:0007669"/>
    <property type="project" value="UniProtKB-UniRule"/>
</dbReference>
<dbReference type="InterPro" id="IPR044140">
    <property type="entry name" value="ProRS_anticodon_short"/>
</dbReference>
<keyword evidence="4 10" id="KW-0436">Ligase</keyword>
<dbReference type="SUPFAM" id="SSF55826">
    <property type="entry name" value="YbaK/ProRS associated domain"/>
    <property type="match status" value="1"/>
</dbReference>
<dbReference type="InterPro" id="IPR002314">
    <property type="entry name" value="aa-tRNA-synt_IIb"/>
</dbReference>
<comment type="subcellular location">
    <subcellularLocation>
        <location evidence="1 10">Cytoplasm</location>
    </subcellularLocation>
</comment>
<comment type="caution">
    <text evidence="12">The sequence shown here is derived from an EMBL/GenBank/DDBJ whole genome shotgun (WGS) entry which is preliminary data.</text>
</comment>
<protein>
    <recommendedName>
        <fullName evidence="10">Proline--tRNA ligase</fullName>
        <ecNumber evidence="10">6.1.1.15</ecNumber>
    </recommendedName>
    <alternativeName>
        <fullName evidence="10">Prolyl-tRNA synthetase</fullName>
        <shortName evidence="10">ProRS</shortName>
    </alternativeName>
</protein>
<dbReference type="SUPFAM" id="SSF55681">
    <property type="entry name" value="Class II aaRS and biotin synthetases"/>
    <property type="match status" value="1"/>
</dbReference>
<proteinExistence type="inferred from homology"/>
<evidence type="ECO:0000256" key="2">
    <source>
        <dbReference type="ARBA" id="ARBA00011738"/>
    </source>
</evidence>
<dbReference type="PANTHER" id="PTHR42753:SF2">
    <property type="entry name" value="PROLINE--TRNA LIGASE"/>
    <property type="match status" value="1"/>
</dbReference>
<dbReference type="Gene3D" id="3.40.50.800">
    <property type="entry name" value="Anticodon-binding domain"/>
    <property type="match status" value="1"/>
</dbReference>
<reference evidence="12" key="1">
    <citation type="submission" date="2020-03" db="EMBL/GenBank/DDBJ databases">
        <title>Solimonas marina sp. nov., isolated from deep seawater of the Pacific Ocean.</title>
        <authorList>
            <person name="Liu X."/>
            <person name="Lai Q."/>
            <person name="Sun F."/>
            <person name="Gai Y."/>
            <person name="Li G."/>
            <person name="Shao Z."/>
        </authorList>
    </citation>
    <scope>NUCLEOTIDE SEQUENCE</scope>
    <source>
        <strain evidence="12">C16B3</strain>
    </source>
</reference>
<evidence type="ECO:0000256" key="10">
    <source>
        <dbReference type="HAMAP-Rule" id="MF_01569"/>
    </source>
</evidence>
<comment type="catalytic activity">
    <reaction evidence="9 10">
        <text>tRNA(Pro) + L-proline + ATP = L-prolyl-tRNA(Pro) + AMP + diphosphate</text>
        <dbReference type="Rhea" id="RHEA:14305"/>
        <dbReference type="Rhea" id="RHEA-COMP:9700"/>
        <dbReference type="Rhea" id="RHEA-COMP:9702"/>
        <dbReference type="ChEBI" id="CHEBI:30616"/>
        <dbReference type="ChEBI" id="CHEBI:33019"/>
        <dbReference type="ChEBI" id="CHEBI:60039"/>
        <dbReference type="ChEBI" id="CHEBI:78442"/>
        <dbReference type="ChEBI" id="CHEBI:78532"/>
        <dbReference type="ChEBI" id="CHEBI:456215"/>
        <dbReference type="EC" id="6.1.1.15"/>
    </reaction>
</comment>
<evidence type="ECO:0000259" key="11">
    <source>
        <dbReference type="PROSITE" id="PS50862"/>
    </source>
</evidence>
<dbReference type="Pfam" id="PF03129">
    <property type="entry name" value="HGTP_anticodon"/>
    <property type="match status" value="1"/>
</dbReference>
<dbReference type="InterPro" id="IPR050062">
    <property type="entry name" value="Pro-tRNA_synthetase"/>
</dbReference>
<dbReference type="CDD" id="cd04334">
    <property type="entry name" value="ProRS-INS"/>
    <property type="match status" value="1"/>
</dbReference>
<dbReference type="InterPro" id="IPR006195">
    <property type="entry name" value="aa-tRNA-synth_II"/>
</dbReference>
<dbReference type="RefSeq" id="WP_168148964.1">
    <property type="nucleotide sequence ID" value="NZ_JAAVXB010000009.1"/>
</dbReference>
<accession>A0A969WA75</accession>
<dbReference type="PRINTS" id="PR01046">
    <property type="entry name" value="TRNASYNTHPRO"/>
</dbReference>
<dbReference type="InterPro" id="IPR004154">
    <property type="entry name" value="Anticodon-bd"/>
</dbReference>
<dbReference type="EMBL" id="JAAVXB010000009">
    <property type="protein sequence ID" value="NKF23636.1"/>
    <property type="molecule type" value="Genomic_DNA"/>
</dbReference>
<dbReference type="FunFam" id="3.30.930.10:FF:000042">
    <property type="entry name" value="probable proline--tRNA ligase, mitochondrial"/>
    <property type="match status" value="1"/>
</dbReference>
<keyword evidence="6 10" id="KW-0067">ATP-binding</keyword>
<evidence type="ECO:0000256" key="4">
    <source>
        <dbReference type="ARBA" id="ARBA00022598"/>
    </source>
</evidence>
<dbReference type="InterPro" id="IPR036621">
    <property type="entry name" value="Anticodon-bd_dom_sf"/>
</dbReference>
<comment type="function">
    <text evidence="10">Catalyzes the attachment of proline to tRNA(Pro) in a two-step reaction: proline is first activated by ATP to form Pro-AMP and then transferred to the acceptor end of tRNA(Pro). As ProRS can inadvertently accommodate and process non-cognate amino acids such as alanine and cysteine, to avoid such errors it has two additional distinct editing activities against alanine. One activity is designated as 'pretransfer' editing and involves the tRNA(Pro)-independent hydrolysis of activated Ala-AMP. The other activity is designated 'posttransfer' editing and involves deacylation of mischarged Ala-tRNA(Pro). The misacylated Cys-tRNA(Pro) is not edited by ProRS.</text>
</comment>
<dbReference type="Proteomes" id="UP000653472">
    <property type="component" value="Unassembled WGS sequence"/>
</dbReference>
<comment type="domain">
    <text evidence="10">Consists of three domains: the N-terminal catalytic domain, the editing domain and the C-terminal anticodon-binding domain.</text>
</comment>
<dbReference type="NCBIfam" id="NF006625">
    <property type="entry name" value="PRK09194.1"/>
    <property type="match status" value="1"/>
</dbReference>
<dbReference type="InterPro" id="IPR007214">
    <property type="entry name" value="YbaK/aa-tRNA-synth-assoc-dom"/>
</dbReference>
<dbReference type="Pfam" id="PF00587">
    <property type="entry name" value="tRNA-synt_2b"/>
    <property type="match status" value="1"/>
</dbReference>
<evidence type="ECO:0000256" key="3">
    <source>
        <dbReference type="ARBA" id="ARBA00022490"/>
    </source>
</evidence>
<dbReference type="InterPro" id="IPR033730">
    <property type="entry name" value="ProRS_core_prok"/>
</dbReference>
<organism evidence="12 13">
    <name type="scientific">Solimonas marina</name>
    <dbReference type="NCBI Taxonomy" id="2714601"/>
    <lineage>
        <taxon>Bacteria</taxon>
        <taxon>Pseudomonadati</taxon>
        <taxon>Pseudomonadota</taxon>
        <taxon>Gammaproteobacteria</taxon>
        <taxon>Nevskiales</taxon>
        <taxon>Nevskiaceae</taxon>
        <taxon>Solimonas</taxon>
    </lineage>
</organism>
<keyword evidence="8 10" id="KW-0030">Aminoacyl-tRNA synthetase</keyword>